<feature type="region of interest" description="Disordered" evidence="1">
    <location>
        <begin position="1"/>
        <end position="26"/>
    </location>
</feature>
<evidence type="ECO:0000313" key="2">
    <source>
        <dbReference type="EMBL" id="JAD37286.1"/>
    </source>
</evidence>
<dbReference type="AlphaFoldDB" id="A0A0A8ZEP4"/>
<sequence>MVLSNLQHCGVRIPESPPPSRFRAPRSQNCKRKYSDQAQLQLFDCNVCSYLLLTRCLLVLVFKWFV</sequence>
<evidence type="ECO:0000256" key="1">
    <source>
        <dbReference type="SAM" id="MobiDB-lite"/>
    </source>
</evidence>
<reference evidence="2" key="2">
    <citation type="journal article" date="2015" name="Data Brief">
        <title>Shoot transcriptome of the giant reed, Arundo donax.</title>
        <authorList>
            <person name="Barrero R.A."/>
            <person name="Guerrero F.D."/>
            <person name="Moolhuijzen P."/>
            <person name="Goolsby J.A."/>
            <person name="Tidwell J."/>
            <person name="Bellgard S.E."/>
            <person name="Bellgard M.I."/>
        </authorList>
    </citation>
    <scope>NUCLEOTIDE SEQUENCE</scope>
    <source>
        <tissue evidence="2">Shoot tissue taken approximately 20 cm above the soil surface</tissue>
    </source>
</reference>
<dbReference type="EMBL" id="GBRH01260609">
    <property type="protein sequence ID" value="JAD37286.1"/>
    <property type="molecule type" value="Transcribed_RNA"/>
</dbReference>
<organism evidence="2">
    <name type="scientific">Arundo donax</name>
    <name type="common">Giant reed</name>
    <name type="synonym">Donax arundinaceus</name>
    <dbReference type="NCBI Taxonomy" id="35708"/>
    <lineage>
        <taxon>Eukaryota</taxon>
        <taxon>Viridiplantae</taxon>
        <taxon>Streptophyta</taxon>
        <taxon>Embryophyta</taxon>
        <taxon>Tracheophyta</taxon>
        <taxon>Spermatophyta</taxon>
        <taxon>Magnoliopsida</taxon>
        <taxon>Liliopsida</taxon>
        <taxon>Poales</taxon>
        <taxon>Poaceae</taxon>
        <taxon>PACMAD clade</taxon>
        <taxon>Arundinoideae</taxon>
        <taxon>Arundineae</taxon>
        <taxon>Arundo</taxon>
    </lineage>
</organism>
<accession>A0A0A8ZEP4</accession>
<protein>
    <submittedName>
        <fullName evidence="2">Uncharacterized protein</fullName>
    </submittedName>
</protein>
<reference evidence="2" key="1">
    <citation type="submission" date="2014-09" db="EMBL/GenBank/DDBJ databases">
        <authorList>
            <person name="Magalhaes I.L.F."/>
            <person name="Oliveira U."/>
            <person name="Santos F.R."/>
            <person name="Vidigal T.H.D.A."/>
            <person name="Brescovit A.D."/>
            <person name="Santos A.J."/>
        </authorList>
    </citation>
    <scope>NUCLEOTIDE SEQUENCE</scope>
    <source>
        <tissue evidence="2">Shoot tissue taken approximately 20 cm above the soil surface</tissue>
    </source>
</reference>
<proteinExistence type="predicted"/>
<name>A0A0A8ZEP4_ARUDO</name>